<dbReference type="InterPro" id="IPR027470">
    <property type="entry name" value="Cation_efflux_CTD"/>
</dbReference>
<keyword evidence="3" id="KW-1003">Cell membrane</keyword>
<dbReference type="InterPro" id="IPR058533">
    <property type="entry name" value="Cation_efflux_TM"/>
</dbReference>
<dbReference type="Gene3D" id="3.30.70.1350">
    <property type="entry name" value="Cation efflux protein, cytoplasmic domain"/>
    <property type="match status" value="1"/>
</dbReference>
<proteinExistence type="predicted"/>
<dbReference type="GO" id="GO:0005886">
    <property type="term" value="C:plasma membrane"/>
    <property type="evidence" value="ECO:0007669"/>
    <property type="project" value="UniProtKB-SubCell"/>
</dbReference>
<feature type="transmembrane region" description="Helical" evidence="7">
    <location>
        <begin position="125"/>
        <end position="144"/>
    </location>
</feature>
<dbReference type="Pfam" id="PF16916">
    <property type="entry name" value="ZT_dimer"/>
    <property type="match status" value="1"/>
</dbReference>
<dbReference type="InterPro" id="IPR036837">
    <property type="entry name" value="Cation_efflux_CTD_sf"/>
</dbReference>
<accession>A0A0F9UA90</accession>
<comment type="caution">
    <text evidence="10">The sequence shown here is derived from an EMBL/GenBank/DDBJ whole genome shotgun (WGS) entry which is preliminary data.</text>
</comment>
<dbReference type="PANTHER" id="PTHR43840:SF15">
    <property type="entry name" value="MITOCHONDRIAL METAL TRANSPORTER 1-RELATED"/>
    <property type="match status" value="1"/>
</dbReference>
<evidence type="ECO:0000256" key="1">
    <source>
        <dbReference type="ARBA" id="ARBA00004651"/>
    </source>
</evidence>
<feature type="transmembrane region" description="Helical" evidence="7">
    <location>
        <begin position="19"/>
        <end position="38"/>
    </location>
</feature>
<dbReference type="GO" id="GO:0015093">
    <property type="term" value="F:ferrous iron transmembrane transporter activity"/>
    <property type="evidence" value="ECO:0007669"/>
    <property type="project" value="TreeGrafter"/>
</dbReference>
<feature type="transmembrane region" description="Helical" evidence="7">
    <location>
        <begin position="87"/>
        <end position="105"/>
    </location>
</feature>
<evidence type="ECO:0000259" key="8">
    <source>
        <dbReference type="Pfam" id="PF01545"/>
    </source>
</evidence>
<dbReference type="InterPro" id="IPR027469">
    <property type="entry name" value="Cation_efflux_TMD_sf"/>
</dbReference>
<dbReference type="GO" id="GO:0015341">
    <property type="term" value="F:zinc efflux antiporter activity"/>
    <property type="evidence" value="ECO:0007669"/>
    <property type="project" value="TreeGrafter"/>
</dbReference>
<keyword evidence="6 7" id="KW-0472">Membrane</keyword>
<comment type="subcellular location">
    <subcellularLocation>
        <location evidence="1">Cell membrane</location>
        <topology evidence="1">Multi-pass membrane protein</topology>
    </subcellularLocation>
</comment>
<dbReference type="GO" id="GO:0015086">
    <property type="term" value="F:cadmium ion transmembrane transporter activity"/>
    <property type="evidence" value="ECO:0007669"/>
    <property type="project" value="TreeGrafter"/>
</dbReference>
<protein>
    <submittedName>
        <fullName evidence="10">Uncharacterized protein</fullName>
    </submittedName>
</protein>
<dbReference type="NCBIfam" id="TIGR01297">
    <property type="entry name" value="CDF"/>
    <property type="match status" value="1"/>
</dbReference>
<evidence type="ECO:0000256" key="6">
    <source>
        <dbReference type="ARBA" id="ARBA00023136"/>
    </source>
</evidence>
<dbReference type="InterPro" id="IPR002524">
    <property type="entry name" value="Cation_efflux"/>
</dbReference>
<evidence type="ECO:0000256" key="4">
    <source>
        <dbReference type="ARBA" id="ARBA00022692"/>
    </source>
</evidence>
<evidence type="ECO:0000313" key="10">
    <source>
        <dbReference type="EMBL" id="KKN88554.1"/>
    </source>
</evidence>
<feature type="transmembrane region" description="Helical" evidence="7">
    <location>
        <begin position="165"/>
        <end position="186"/>
    </location>
</feature>
<evidence type="ECO:0000259" key="9">
    <source>
        <dbReference type="Pfam" id="PF16916"/>
    </source>
</evidence>
<dbReference type="SUPFAM" id="SSF160240">
    <property type="entry name" value="Cation efflux protein cytoplasmic domain-like"/>
    <property type="match status" value="1"/>
</dbReference>
<keyword evidence="5 7" id="KW-1133">Transmembrane helix</keyword>
<name>A0A0F9UA90_9ZZZZ</name>
<dbReference type="AlphaFoldDB" id="A0A0F9UA90"/>
<gene>
    <name evidence="10" type="ORF">LCGC14_0246650</name>
</gene>
<keyword evidence="4 7" id="KW-0812">Transmembrane</keyword>
<keyword evidence="2" id="KW-0813">Transport</keyword>
<feature type="domain" description="Cation efflux protein transmembrane" evidence="8">
    <location>
        <begin position="21"/>
        <end position="214"/>
    </location>
</feature>
<evidence type="ECO:0000256" key="3">
    <source>
        <dbReference type="ARBA" id="ARBA00022475"/>
    </source>
</evidence>
<organism evidence="10">
    <name type="scientific">marine sediment metagenome</name>
    <dbReference type="NCBI Taxonomy" id="412755"/>
    <lineage>
        <taxon>unclassified sequences</taxon>
        <taxon>metagenomes</taxon>
        <taxon>ecological metagenomes</taxon>
    </lineage>
</organism>
<sequence length="307" mass="32404">MTSVVSETSEAAAPLVKRIAMASVAIGVIVLAIKYAAYHVTGSVALFSDALESIVNVVAGLIALWAVTLSYKPADSDHPFGHTKAEYFSAVVEGVLIVVAALLILREAWAAYLVPRSLDEPLAGIAINAVATVINAGWAVFLIRRGRDRRSPALAADGQHIMADVVTSVGVLGGLLLATVTGWTILDPLMAAFVALNILREGFKVVTSSLSGLMDQAIDPVEEASVRDLISAHAEGAIEVHDLKTRLAGRAMFIEFHMVVPEAMTVGVAHDICDRIEDALQEAFVGARVSIHVEPEGEAKQTGVPVL</sequence>
<evidence type="ECO:0000256" key="7">
    <source>
        <dbReference type="SAM" id="Phobius"/>
    </source>
</evidence>
<dbReference type="PANTHER" id="PTHR43840">
    <property type="entry name" value="MITOCHONDRIAL METAL TRANSPORTER 1-RELATED"/>
    <property type="match status" value="1"/>
</dbReference>
<feature type="domain" description="Cation efflux protein cytoplasmic" evidence="9">
    <location>
        <begin position="219"/>
        <end position="296"/>
    </location>
</feature>
<evidence type="ECO:0000256" key="2">
    <source>
        <dbReference type="ARBA" id="ARBA00022448"/>
    </source>
</evidence>
<reference evidence="10" key="1">
    <citation type="journal article" date="2015" name="Nature">
        <title>Complex archaea that bridge the gap between prokaryotes and eukaryotes.</title>
        <authorList>
            <person name="Spang A."/>
            <person name="Saw J.H."/>
            <person name="Jorgensen S.L."/>
            <person name="Zaremba-Niedzwiedzka K."/>
            <person name="Martijn J."/>
            <person name="Lind A.E."/>
            <person name="van Eijk R."/>
            <person name="Schleper C."/>
            <person name="Guy L."/>
            <person name="Ettema T.J."/>
        </authorList>
    </citation>
    <scope>NUCLEOTIDE SEQUENCE</scope>
</reference>
<dbReference type="FunFam" id="3.30.70.1350:FF:000002">
    <property type="entry name" value="Ferrous-iron efflux pump FieF"/>
    <property type="match status" value="1"/>
</dbReference>
<dbReference type="Pfam" id="PF01545">
    <property type="entry name" value="Cation_efflux"/>
    <property type="match status" value="1"/>
</dbReference>
<dbReference type="Gene3D" id="1.20.1510.10">
    <property type="entry name" value="Cation efflux protein transmembrane domain"/>
    <property type="match status" value="1"/>
</dbReference>
<dbReference type="EMBL" id="LAZR01000127">
    <property type="protein sequence ID" value="KKN88554.1"/>
    <property type="molecule type" value="Genomic_DNA"/>
</dbReference>
<evidence type="ECO:0000256" key="5">
    <source>
        <dbReference type="ARBA" id="ARBA00022989"/>
    </source>
</evidence>
<feature type="transmembrane region" description="Helical" evidence="7">
    <location>
        <begin position="44"/>
        <end position="67"/>
    </location>
</feature>
<dbReference type="SUPFAM" id="SSF161111">
    <property type="entry name" value="Cation efflux protein transmembrane domain-like"/>
    <property type="match status" value="1"/>
</dbReference>
<dbReference type="InterPro" id="IPR050291">
    <property type="entry name" value="CDF_Transporter"/>
</dbReference>
<dbReference type="GO" id="GO:0006882">
    <property type="term" value="P:intracellular zinc ion homeostasis"/>
    <property type="evidence" value="ECO:0007669"/>
    <property type="project" value="TreeGrafter"/>
</dbReference>